<gene>
    <name evidence="2" type="ORF">DBV15_05119</name>
</gene>
<dbReference type="AlphaFoldDB" id="A0A4V3SBN7"/>
<dbReference type="EMBL" id="QBLH01000986">
    <property type="protein sequence ID" value="TGZ53574.1"/>
    <property type="molecule type" value="Genomic_DNA"/>
</dbReference>
<feature type="region of interest" description="Disordered" evidence="1">
    <location>
        <begin position="109"/>
        <end position="133"/>
    </location>
</feature>
<evidence type="ECO:0000313" key="2">
    <source>
        <dbReference type="EMBL" id="TGZ53574.1"/>
    </source>
</evidence>
<feature type="compositionally biased region" description="Polar residues" evidence="1">
    <location>
        <begin position="122"/>
        <end position="132"/>
    </location>
</feature>
<accession>A0A4V3SBN7</accession>
<dbReference type="Proteomes" id="UP000310200">
    <property type="component" value="Unassembled WGS sequence"/>
</dbReference>
<evidence type="ECO:0000313" key="3">
    <source>
        <dbReference type="Proteomes" id="UP000310200"/>
    </source>
</evidence>
<evidence type="ECO:0000256" key="1">
    <source>
        <dbReference type="SAM" id="MobiDB-lite"/>
    </source>
</evidence>
<comment type="caution">
    <text evidence="2">The sequence shown here is derived from an EMBL/GenBank/DDBJ whole genome shotgun (WGS) entry which is preliminary data.</text>
</comment>
<name>A0A4V3SBN7_9HYME</name>
<reference evidence="2 3" key="1">
    <citation type="journal article" date="2019" name="Philos. Trans. R. Soc. Lond., B, Biol. Sci.">
        <title>Ant behaviour and brain gene expression of defending hosts depend on the ecological success of the intruding social parasite.</title>
        <authorList>
            <person name="Kaur R."/>
            <person name="Stoldt M."/>
            <person name="Jongepier E."/>
            <person name="Feldmeyer B."/>
            <person name="Menzel F."/>
            <person name="Bornberg-Bauer E."/>
            <person name="Foitzik S."/>
        </authorList>
    </citation>
    <scope>NUCLEOTIDE SEQUENCE [LARGE SCALE GENOMIC DNA]</scope>
    <source>
        <tissue evidence="2">Whole body</tissue>
    </source>
</reference>
<proteinExistence type="predicted"/>
<sequence length="225" mass="24607">MIYAKLMSTGPGSMPCILSRRVDCGLLTPCTSRRGKCAAENIGMRPKEARDERIARACSYVRAPAPCMPSPDVRKRLITIYEYSVGQPQPRRLYCSFFAFSSFMRGESFEPPTGAARPPPANNGSPEECNQSARRETSLALAAAFGTVNAVQDARSRGMQNLHNNLFPDLFPPSALLPNTHWTRRKTRARTTTAANKRGIGTGCPTGLQRDFSSIPLLGISVIVD</sequence>
<protein>
    <submittedName>
        <fullName evidence="2">Uncharacterized protein</fullName>
    </submittedName>
</protein>
<keyword evidence="3" id="KW-1185">Reference proteome</keyword>
<organism evidence="2 3">
    <name type="scientific">Temnothorax longispinosus</name>
    <dbReference type="NCBI Taxonomy" id="300112"/>
    <lineage>
        <taxon>Eukaryota</taxon>
        <taxon>Metazoa</taxon>
        <taxon>Ecdysozoa</taxon>
        <taxon>Arthropoda</taxon>
        <taxon>Hexapoda</taxon>
        <taxon>Insecta</taxon>
        <taxon>Pterygota</taxon>
        <taxon>Neoptera</taxon>
        <taxon>Endopterygota</taxon>
        <taxon>Hymenoptera</taxon>
        <taxon>Apocrita</taxon>
        <taxon>Aculeata</taxon>
        <taxon>Formicoidea</taxon>
        <taxon>Formicidae</taxon>
        <taxon>Myrmicinae</taxon>
        <taxon>Temnothorax</taxon>
    </lineage>
</organism>